<organism evidence="2 3">
    <name type="scientific">Reticulomyxa filosa</name>
    <dbReference type="NCBI Taxonomy" id="46433"/>
    <lineage>
        <taxon>Eukaryota</taxon>
        <taxon>Sar</taxon>
        <taxon>Rhizaria</taxon>
        <taxon>Retaria</taxon>
        <taxon>Foraminifera</taxon>
        <taxon>Monothalamids</taxon>
        <taxon>Reticulomyxidae</taxon>
        <taxon>Reticulomyxa</taxon>
    </lineage>
</organism>
<feature type="region of interest" description="Disordered" evidence="1">
    <location>
        <begin position="39"/>
        <end position="82"/>
    </location>
</feature>
<evidence type="ECO:0000313" key="2">
    <source>
        <dbReference type="EMBL" id="ETO09554.1"/>
    </source>
</evidence>
<evidence type="ECO:0000313" key="3">
    <source>
        <dbReference type="Proteomes" id="UP000023152"/>
    </source>
</evidence>
<protein>
    <submittedName>
        <fullName evidence="2">Uncharacterized protein</fullName>
    </submittedName>
</protein>
<sequence length="262" mass="30061">QGDVQNESQVKVEVEVELKVDERAEATEITDIAAEVAADMHDREEKETKEEEKEVASAASAVAATTSQPDTENPANSNATDNADRRRFRAIVDFGGRRFDVSLSSTYRMYDVLLHKHYDVTNRFLGALTLSFFHLSKHQDFLKAIGQCDHFELAIFQQAMLHAFEWFLFQFRHCWKYDAGDNDVKMDDTVSHSNRNGSQSNQDQEMKQPPNNQTSTASSNNLSQLPSVQQDPPSQFKFPIKENMSEEERIHMERNIKFTLFF</sequence>
<feature type="compositionally biased region" description="Polar residues" evidence="1">
    <location>
        <begin position="191"/>
        <end position="233"/>
    </location>
</feature>
<feature type="compositionally biased region" description="Basic and acidic residues" evidence="1">
    <location>
        <begin position="39"/>
        <end position="55"/>
    </location>
</feature>
<feature type="compositionally biased region" description="Low complexity" evidence="1">
    <location>
        <begin position="56"/>
        <end position="67"/>
    </location>
</feature>
<gene>
    <name evidence="2" type="ORF">RFI_27825</name>
</gene>
<proteinExistence type="predicted"/>
<dbReference type="Proteomes" id="UP000023152">
    <property type="component" value="Unassembled WGS sequence"/>
</dbReference>
<dbReference type="AlphaFoldDB" id="X6M6L6"/>
<feature type="region of interest" description="Disordered" evidence="1">
    <location>
        <begin position="187"/>
        <end position="243"/>
    </location>
</feature>
<keyword evidence="3" id="KW-1185">Reference proteome</keyword>
<evidence type="ECO:0000256" key="1">
    <source>
        <dbReference type="SAM" id="MobiDB-lite"/>
    </source>
</evidence>
<dbReference type="EMBL" id="ASPP01024007">
    <property type="protein sequence ID" value="ETO09554.1"/>
    <property type="molecule type" value="Genomic_DNA"/>
</dbReference>
<name>X6M6L6_RETFI</name>
<feature type="compositionally biased region" description="Polar residues" evidence="1">
    <location>
        <begin position="68"/>
        <end position="81"/>
    </location>
</feature>
<feature type="non-terminal residue" evidence="2">
    <location>
        <position position="1"/>
    </location>
</feature>
<reference evidence="2 3" key="1">
    <citation type="journal article" date="2013" name="Curr. Biol.">
        <title>The Genome of the Foraminiferan Reticulomyxa filosa.</title>
        <authorList>
            <person name="Glockner G."/>
            <person name="Hulsmann N."/>
            <person name="Schleicher M."/>
            <person name="Noegel A.A."/>
            <person name="Eichinger L."/>
            <person name="Gallinger C."/>
            <person name="Pawlowski J."/>
            <person name="Sierra R."/>
            <person name="Euteneuer U."/>
            <person name="Pillet L."/>
            <person name="Moustafa A."/>
            <person name="Platzer M."/>
            <person name="Groth M."/>
            <person name="Szafranski K."/>
            <person name="Schliwa M."/>
        </authorList>
    </citation>
    <scope>NUCLEOTIDE SEQUENCE [LARGE SCALE GENOMIC DNA]</scope>
</reference>
<comment type="caution">
    <text evidence="2">The sequence shown here is derived from an EMBL/GenBank/DDBJ whole genome shotgun (WGS) entry which is preliminary data.</text>
</comment>
<accession>X6M6L6</accession>